<feature type="compositionally biased region" description="Basic residues" evidence="1">
    <location>
        <begin position="205"/>
        <end position="224"/>
    </location>
</feature>
<dbReference type="VEuPathDB" id="CryptoDB:Vbra_10832"/>
<feature type="region of interest" description="Disordered" evidence="1">
    <location>
        <begin position="1"/>
        <end position="64"/>
    </location>
</feature>
<dbReference type="EMBL" id="CDMY01000013">
    <property type="protein sequence ID" value="CEL91680.1"/>
    <property type="molecule type" value="Genomic_DNA"/>
</dbReference>
<evidence type="ECO:0000313" key="3">
    <source>
        <dbReference type="Proteomes" id="UP000041254"/>
    </source>
</evidence>
<sequence>MLFSLAMSHSVCSPAMSGSDKELSIPERPPELPDAHDDSPPRDEMPQDRSASRSARRGGRHISSQYAQDILRHVESQNKVLETRQMWEQKQREDKAAADRRRVAHRRVASVPRREGGVRNALDVADRNVNVHEEDREKEARAKAEVALKPDRWRPDKFYTEVTGENLPYVDIQAIRGRPIGLSDSDDEFASSSSSSESDSDDERRRKKRKRSKHSSRKHRRRRKEGSSDSSRSERKRARKKRRKDKERAREREGDRD</sequence>
<name>A0A0G4E900_VITBC</name>
<dbReference type="InParanoid" id="A0A0G4E900"/>
<feature type="compositionally biased region" description="Basic and acidic residues" evidence="1">
    <location>
        <begin position="246"/>
        <end position="257"/>
    </location>
</feature>
<feature type="compositionally biased region" description="Basic and acidic residues" evidence="1">
    <location>
        <begin position="86"/>
        <end position="101"/>
    </location>
</feature>
<gene>
    <name evidence="2" type="ORF">Vbra_10832</name>
</gene>
<reference evidence="2 3" key="1">
    <citation type="submission" date="2014-11" db="EMBL/GenBank/DDBJ databases">
        <authorList>
            <person name="Zhu J."/>
            <person name="Qi W."/>
            <person name="Song R."/>
        </authorList>
    </citation>
    <scope>NUCLEOTIDE SEQUENCE [LARGE SCALE GENOMIC DNA]</scope>
</reference>
<feature type="region of interest" description="Disordered" evidence="1">
    <location>
        <begin position="86"/>
        <end position="115"/>
    </location>
</feature>
<evidence type="ECO:0000256" key="1">
    <source>
        <dbReference type="SAM" id="MobiDB-lite"/>
    </source>
</evidence>
<accession>A0A0G4E900</accession>
<evidence type="ECO:0000313" key="2">
    <source>
        <dbReference type="EMBL" id="CEL91680.1"/>
    </source>
</evidence>
<proteinExistence type="predicted"/>
<organism evidence="2 3">
    <name type="scientific">Vitrella brassicaformis (strain CCMP3155)</name>
    <dbReference type="NCBI Taxonomy" id="1169540"/>
    <lineage>
        <taxon>Eukaryota</taxon>
        <taxon>Sar</taxon>
        <taxon>Alveolata</taxon>
        <taxon>Colpodellida</taxon>
        <taxon>Vitrellaceae</taxon>
        <taxon>Vitrella</taxon>
    </lineage>
</organism>
<dbReference type="Proteomes" id="UP000041254">
    <property type="component" value="Unassembled WGS sequence"/>
</dbReference>
<feature type="compositionally biased region" description="Basic and acidic residues" evidence="1">
    <location>
        <begin position="19"/>
        <end position="51"/>
    </location>
</feature>
<feature type="region of interest" description="Disordered" evidence="1">
    <location>
        <begin position="179"/>
        <end position="257"/>
    </location>
</feature>
<protein>
    <submittedName>
        <fullName evidence="2">Uncharacterized protein</fullName>
    </submittedName>
</protein>
<feature type="compositionally biased region" description="Basic residues" evidence="1">
    <location>
        <begin position="234"/>
        <end position="245"/>
    </location>
</feature>
<dbReference type="AlphaFoldDB" id="A0A0G4E900"/>
<keyword evidence="3" id="KW-1185">Reference proteome</keyword>